<reference evidence="2" key="1">
    <citation type="submission" date="2022-07" db="EMBL/GenBank/DDBJ databases">
        <title>Phylogenomic reconstructions and comparative analyses of Kickxellomycotina fungi.</title>
        <authorList>
            <person name="Reynolds N.K."/>
            <person name="Stajich J.E."/>
            <person name="Barry K."/>
            <person name="Grigoriev I.V."/>
            <person name="Crous P."/>
            <person name="Smith M.E."/>
        </authorList>
    </citation>
    <scope>NUCLEOTIDE SEQUENCE</scope>
    <source>
        <strain evidence="2">NBRC 105413</strain>
    </source>
</reference>
<keyword evidence="3" id="KW-1185">Reference proteome</keyword>
<evidence type="ECO:0000256" key="1">
    <source>
        <dbReference type="SAM" id="SignalP"/>
    </source>
</evidence>
<comment type="caution">
    <text evidence="2">The sequence shown here is derived from an EMBL/GenBank/DDBJ whole genome shotgun (WGS) entry which is preliminary data.</text>
</comment>
<keyword evidence="1" id="KW-0732">Signal</keyword>
<gene>
    <name evidence="2" type="ORF">LPJ64_003113</name>
</gene>
<proteinExistence type="predicted"/>
<dbReference type="AlphaFoldDB" id="A0A9W8CJ20"/>
<feature type="chain" id="PRO_5040741687" evidence="1">
    <location>
        <begin position="18"/>
        <end position="90"/>
    </location>
</feature>
<dbReference type="Proteomes" id="UP001145021">
    <property type="component" value="Unassembled WGS sequence"/>
</dbReference>
<evidence type="ECO:0000313" key="2">
    <source>
        <dbReference type="EMBL" id="KAJ1645274.1"/>
    </source>
</evidence>
<sequence length="90" mass="9081">MQSLTLALAATAALVTANNAPADDHQKVYTTVLGQGFHNVQPVAVQPVSVVQNAGTDDTTVTVTHTNGAASNVLSIGSAMLAGAALLSYF</sequence>
<dbReference type="EMBL" id="JANBOH010000114">
    <property type="protein sequence ID" value="KAJ1645274.1"/>
    <property type="molecule type" value="Genomic_DNA"/>
</dbReference>
<protein>
    <submittedName>
        <fullName evidence="2">Uncharacterized protein</fullName>
    </submittedName>
</protein>
<evidence type="ECO:0000313" key="3">
    <source>
        <dbReference type="Proteomes" id="UP001145021"/>
    </source>
</evidence>
<feature type="signal peptide" evidence="1">
    <location>
        <begin position="1"/>
        <end position="17"/>
    </location>
</feature>
<accession>A0A9W8CJ20</accession>
<name>A0A9W8CJ20_9FUNG</name>
<organism evidence="2 3">
    <name type="scientific">Coemansia asiatica</name>
    <dbReference type="NCBI Taxonomy" id="1052880"/>
    <lineage>
        <taxon>Eukaryota</taxon>
        <taxon>Fungi</taxon>
        <taxon>Fungi incertae sedis</taxon>
        <taxon>Zoopagomycota</taxon>
        <taxon>Kickxellomycotina</taxon>
        <taxon>Kickxellomycetes</taxon>
        <taxon>Kickxellales</taxon>
        <taxon>Kickxellaceae</taxon>
        <taxon>Coemansia</taxon>
    </lineage>
</organism>